<dbReference type="Gene3D" id="3.40.190.150">
    <property type="entry name" value="Bordetella uptake gene, domain 1"/>
    <property type="match status" value="1"/>
</dbReference>
<feature type="chain" id="PRO_5012227711" evidence="2">
    <location>
        <begin position="37"/>
        <end position="336"/>
    </location>
</feature>
<proteinExistence type="inferred from homology"/>
<dbReference type="AlphaFoldDB" id="A0A1K0JCV4"/>
<gene>
    <name evidence="3" type="ORF">CNECB9_350036</name>
</gene>
<keyword evidence="3" id="KW-0675">Receptor</keyword>
<protein>
    <submittedName>
        <fullName evidence="3">Extra-cytoplasmic solute receptor</fullName>
    </submittedName>
</protein>
<accession>A0A1K0JCV4</accession>
<organism evidence="3">
    <name type="scientific">Cupriavidus necator</name>
    <name type="common">Alcaligenes eutrophus</name>
    <name type="synonym">Ralstonia eutropha</name>
    <dbReference type="NCBI Taxonomy" id="106590"/>
    <lineage>
        <taxon>Bacteria</taxon>
        <taxon>Pseudomonadati</taxon>
        <taxon>Pseudomonadota</taxon>
        <taxon>Betaproteobacteria</taxon>
        <taxon>Burkholderiales</taxon>
        <taxon>Burkholderiaceae</taxon>
        <taxon>Cupriavidus</taxon>
    </lineage>
</organism>
<dbReference type="InterPro" id="IPR042100">
    <property type="entry name" value="Bug_dom1"/>
</dbReference>
<dbReference type="Pfam" id="PF03401">
    <property type="entry name" value="TctC"/>
    <property type="match status" value="1"/>
</dbReference>
<dbReference type="RefSeq" id="WP_340526682.1">
    <property type="nucleotide sequence ID" value="NZ_FMSH01000279.1"/>
</dbReference>
<dbReference type="CDD" id="cd07012">
    <property type="entry name" value="PBP2_Bug_TTT"/>
    <property type="match status" value="1"/>
</dbReference>
<evidence type="ECO:0000256" key="2">
    <source>
        <dbReference type="SAM" id="SignalP"/>
    </source>
</evidence>
<evidence type="ECO:0000313" key="3">
    <source>
        <dbReference type="EMBL" id="SCU76977.1"/>
    </source>
</evidence>
<dbReference type="PANTHER" id="PTHR42928:SF5">
    <property type="entry name" value="BLR1237 PROTEIN"/>
    <property type="match status" value="1"/>
</dbReference>
<dbReference type="SUPFAM" id="SSF53850">
    <property type="entry name" value="Periplasmic binding protein-like II"/>
    <property type="match status" value="1"/>
</dbReference>
<keyword evidence="2" id="KW-0732">Signal</keyword>
<reference evidence="3" key="1">
    <citation type="submission" date="2016-09" db="EMBL/GenBank/DDBJ databases">
        <authorList>
            <person name="Capua I."/>
            <person name="De Benedictis P."/>
            <person name="Joannis T."/>
            <person name="Lombin L.H."/>
            <person name="Cattoli G."/>
        </authorList>
    </citation>
    <scope>NUCLEOTIDE SEQUENCE</scope>
    <source>
        <strain evidence="3">B9</strain>
    </source>
</reference>
<sequence>MNQAQPSARRRASLSCMFGLALSVALPAALPSTAYAQAWPTKVVRIVVGGPAGGTADILGRMLAEGLTQSLGKPVIVEQKPGGAGAIAVNTLLSAPHDGHTLLLIQGGIVSETPLALKVSFDPFKDLKPVAQVARTGLVLVGNPKLPAKNFSELLAYIKSKPGQIDYASYAAGMRGQTIGVQFNRLAGVDMKHVGYKGSPPALQDVMGGHVPLMFDGLATSLPLIKSGKLKAYAVAYPKRIPALPDVPTFAEVGFPAMTEPSWMGVWLPPDVPAAVQEKIRNATLAIVQQPRYRERVEAMGMDAGQPLSSEALSKDARAAHERQAGLLRAIHFVPE</sequence>
<comment type="similarity">
    <text evidence="1">Belongs to the UPF0065 (bug) family.</text>
</comment>
<dbReference type="Gene3D" id="3.40.190.10">
    <property type="entry name" value="Periplasmic binding protein-like II"/>
    <property type="match status" value="1"/>
</dbReference>
<dbReference type="PANTHER" id="PTHR42928">
    <property type="entry name" value="TRICARBOXYLATE-BINDING PROTEIN"/>
    <property type="match status" value="1"/>
</dbReference>
<dbReference type="InterPro" id="IPR005064">
    <property type="entry name" value="BUG"/>
</dbReference>
<dbReference type="PIRSF" id="PIRSF017082">
    <property type="entry name" value="YflP"/>
    <property type="match status" value="1"/>
</dbReference>
<dbReference type="EMBL" id="FMSH01000279">
    <property type="protein sequence ID" value="SCU76977.1"/>
    <property type="molecule type" value="Genomic_DNA"/>
</dbReference>
<name>A0A1K0JCV4_CUPNE</name>
<evidence type="ECO:0000256" key="1">
    <source>
        <dbReference type="ARBA" id="ARBA00006987"/>
    </source>
</evidence>
<feature type="signal peptide" evidence="2">
    <location>
        <begin position="1"/>
        <end position="36"/>
    </location>
</feature>